<keyword evidence="2" id="KW-1185">Reference proteome</keyword>
<organism evidence="1 2">
    <name type="scientific">Nostoc cf. edaphicum LEGE 07299</name>
    <dbReference type="NCBI Taxonomy" id="2777974"/>
    <lineage>
        <taxon>Bacteria</taxon>
        <taxon>Bacillati</taxon>
        <taxon>Cyanobacteriota</taxon>
        <taxon>Cyanophyceae</taxon>
        <taxon>Nostocales</taxon>
        <taxon>Nostocaceae</taxon>
        <taxon>Nostoc</taxon>
    </lineage>
</organism>
<dbReference type="EMBL" id="JADEXF010000683">
    <property type="protein sequence ID" value="MBE9106934.1"/>
    <property type="molecule type" value="Genomic_DNA"/>
</dbReference>
<evidence type="ECO:0000313" key="2">
    <source>
        <dbReference type="Proteomes" id="UP000647836"/>
    </source>
</evidence>
<name>A0ABR9U2N6_9NOSO</name>
<protein>
    <submittedName>
        <fullName evidence="1">IS630 family transposase</fullName>
    </submittedName>
</protein>
<evidence type="ECO:0000313" key="1">
    <source>
        <dbReference type="EMBL" id="MBE9106934.1"/>
    </source>
</evidence>
<feature type="non-terminal residue" evidence="1">
    <location>
        <position position="51"/>
    </location>
</feature>
<accession>A0ABR9U2N6</accession>
<reference evidence="1 2" key="1">
    <citation type="submission" date="2020-10" db="EMBL/GenBank/DDBJ databases">
        <authorList>
            <person name="Castelo-Branco R."/>
            <person name="Eusebio N."/>
            <person name="Adriana R."/>
            <person name="Vieira A."/>
            <person name="Brugerolle De Fraissinette N."/>
            <person name="Rezende De Castro R."/>
            <person name="Schneider M.P."/>
            <person name="Vasconcelos V."/>
            <person name="Leao P.N."/>
        </authorList>
    </citation>
    <scope>NUCLEOTIDE SEQUENCE [LARGE SCALE GENOMIC DNA]</scope>
    <source>
        <strain evidence="1 2">LEGE 07299</strain>
    </source>
</reference>
<sequence>MNRIEEEWHQLKSHEIAGQMFDNNYDLAMAIIYGMEARSVKGEYALEHLIF</sequence>
<gene>
    <name evidence="1" type="ORF">IQ229_18980</name>
</gene>
<comment type="caution">
    <text evidence="1">The sequence shown here is derived from an EMBL/GenBank/DDBJ whole genome shotgun (WGS) entry which is preliminary data.</text>
</comment>
<proteinExistence type="predicted"/>
<dbReference type="Proteomes" id="UP000647836">
    <property type="component" value="Unassembled WGS sequence"/>
</dbReference>